<dbReference type="InterPro" id="IPR011496">
    <property type="entry name" value="O-GlcNAcase_cat"/>
</dbReference>
<dbReference type="InterPro" id="IPR049019">
    <property type="entry name" value="NagJ-like_helical"/>
</dbReference>
<feature type="signal peptide" evidence="6">
    <location>
        <begin position="1"/>
        <end position="37"/>
    </location>
</feature>
<dbReference type="SUPFAM" id="SSF49785">
    <property type="entry name" value="Galactose-binding domain-like"/>
    <property type="match status" value="2"/>
</dbReference>
<feature type="coiled-coil region" evidence="4">
    <location>
        <begin position="116"/>
        <end position="143"/>
    </location>
</feature>
<keyword evidence="1 3" id="KW-0378">Hydrolase</keyword>
<dbReference type="InterPro" id="IPR008979">
    <property type="entry name" value="Galactose-bd-like_sf"/>
</dbReference>
<feature type="coiled-coil region" evidence="4">
    <location>
        <begin position="1163"/>
        <end position="1211"/>
    </location>
</feature>
<dbReference type="PROSITE" id="PS50022">
    <property type="entry name" value="FA58C_3"/>
    <property type="match status" value="2"/>
</dbReference>
<dbReference type="Gene3D" id="2.60.120.260">
    <property type="entry name" value="Galactose-binding domain-like"/>
    <property type="match status" value="2"/>
</dbReference>
<keyword evidence="6" id="KW-0732">Signal</keyword>
<evidence type="ECO:0000256" key="2">
    <source>
        <dbReference type="ARBA" id="ARBA00023295"/>
    </source>
</evidence>
<reference evidence="9 10" key="1">
    <citation type="submission" date="2016-01" db="EMBL/GenBank/DDBJ databases">
        <authorList>
            <person name="Oliw E.H."/>
        </authorList>
    </citation>
    <scope>NUCLEOTIDE SEQUENCE [LARGE SCALE GENOMIC DNA]</scope>
    <source>
        <strain evidence="9 10">MJR7757A</strain>
    </source>
</reference>
<feature type="active site" description="Proton donor" evidence="3">
    <location>
        <position position="319"/>
    </location>
</feature>
<organism evidence="9 10">
    <name type="scientific">Clostridium perfringens</name>
    <dbReference type="NCBI Taxonomy" id="1502"/>
    <lineage>
        <taxon>Bacteria</taxon>
        <taxon>Bacillati</taxon>
        <taxon>Bacillota</taxon>
        <taxon>Clostridia</taxon>
        <taxon>Eubacteriales</taxon>
        <taxon>Clostridiaceae</taxon>
        <taxon>Clostridium</taxon>
    </lineage>
</organism>
<dbReference type="Pfam" id="PF21774">
    <property type="entry name" value="NagJ_C"/>
    <property type="match status" value="1"/>
</dbReference>
<accession>A0A133N6T8</accession>
<dbReference type="SUPFAM" id="SSF140657">
    <property type="entry name" value="Hyaluronidase post-catalytic domain-like"/>
    <property type="match status" value="1"/>
</dbReference>
<dbReference type="PANTHER" id="PTHR13170:SF16">
    <property type="entry name" value="PROTEIN O-GLCNACASE"/>
    <property type="match status" value="1"/>
</dbReference>
<dbReference type="GO" id="GO:0015929">
    <property type="term" value="F:hexosaminidase activity"/>
    <property type="evidence" value="ECO:0007669"/>
    <property type="project" value="UniProtKB-ARBA"/>
</dbReference>
<dbReference type="GO" id="GO:0005975">
    <property type="term" value="P:carbohydrate metabolic process"/>
    <property type="evidence" value="ECO:0007669"/>
    <property type="project" value="UniProtKB-ARBA"/>
</dbReference>
<feature type="domain" description="F5/8 type C" evidence="7">
    <location>
        <begin position="682"/>
        <end position="787"/>
    </location>
</feature>
<dbReference type="InterPro" id="IPR015882">
    <property type="entry name" value="HEX_bac_N"/>
</dbReference>
<dbReference type="GO" id="GO:1901135">
    <property type="term" value="P:carbohydrate derivative metabolic process"/>
    <property type="evidence" value="ECO:0007669"/>
    <property type="project" value="UniProtKB-ARBA"/>
</dbReference>
<evidence type="ECO:0000256" key="3">
    <source>
        <dbReference type="PROSITE-ProRule" id="PRU01353"/>
    </source>
</evidence>
<dbReference type="Pfam" id="PF02838">
    <property type="entry name" value="Glyco_hydro_20b"/>
    <property type="match status" value="1"/>
</dbReference>
<dbReference type="PATRIC" id="fig|1502.174.peg.1537"/>
<dbReference type="PANTHER" id="PTHR13170">
    <property type="entry name" value="O-GLCNACASE"/>
    <property type="match status" value="1"/>
</dbReference>
<dbReference type="Pfam" id="PF00754">
    <property type="entry name" value="F5_F8_type_C"/>
    <property type="match status" value="2"/>
</dbReference>
<proteinExistence type="inferred from homology"/>
<dbReference type="Gene3D" id="3.20.20.80">
    <property type="entry name" value="Glycosidases"/>
    <property type="match status" value="1"/>
</dbReference>
<comment type="similarity">
    <text evidence="3">Belongs to the glycosyl hydrolase 84 family.</text>
</comment>
<evidence type="ECO:0000256" key="5">
    <source>
        <dbReference type="SAM" id="MobiDB-lite"/>
    </source>
</evidence>
<feature type="compositionally biased region" description="Basic and acidic residues" evidence="5">
    <location>
        <begin position="1257"/>
        <end position="1270"/>
    </location>
</feature>
<feature type="chain" id="PRO_5007457762" evidence="6">
    <location>
        <begin position="38"/>
        <end position="1304"/>
    </location>
</feature>
<evidence type="ECO:0000256" key="4">
    <source>
        <dbReference type="SAM" id="Coils"/>
    </source>
</evidence>
<dbReference type="Gene3D" id="1.20.58.460">
    <property type="entry name" value="Hyaluronidase post-catalytic domain-like"/>
    <property type="match status" value="1"/>
</dbReference>
<dbReference type="InterPro" id="IPR000421">
    <property type="entry name" value="FA58C"/>
</dbReference>
<sequence length="1304" mass="147580">MKYWGIFMIKRDFRRKLTMCLASVMALNMGITVSVKADEGLKNELKNNDITKDISIYPTPKDMSIGNSEFILEDSVNIVGGDLADTYAFELLKNMLTEFGIKINESEIEGATTIYIGESDDNIEELENTLEEMSVDTSSISKDDGYVLATDENTEGNRIVIRGNNETGTFYGVKSLKQLIKKEENKVILDEVVIKDEPSFKMRAVVEGFYGTPWSQEERLDQIKMYGEYKMNAYIYAPKSDPYHREKWREPYPASELDRMKELIKTANENKVDFVFAISPGLDIKFEGEEGEADFKALINKAETLYDMGVRSFAILWDDIENRSGVQQAEVLNRFNREFIKNKEGVKPLITVPVEYWGSSMFNGEEVKTYTKEFAETLDKDIEVMWTGNDVIPPNGVSLEDAKKVSNVYNRKMMLWWNYPVNDYKEDKMALGPIYDLDRNLDEKVSGFIVNPMRFSDASKISTLTGADYGWNSISYEAEKSWDKAIEIIAGEMKEEFKIFANHSTRLDTGRPDSPEIKNTIDSLWEKWEAGSDISLELSNLQNEFSKMVQVPNKLRSNLENKALLNQLDSHLSKFEIYGNAGLKSIEILQDILNKDMSEFWSDSFEGIKLLRNLDGIKATIANNVVDPFIRKVHEVGNEYFNKETTVLENKEYSYTSIGNIADHKYSEWFISEETHVPNYMFDDKDNTGFWSAAPVQKDDFIGFDLGEAEEIKDIYLLMGRNNNDTDVLANGVIEYSLDGENWTELEVNKGERELLVETGIKARFIRYRALSDSENKLYVRNFKVNTGKSKEKLIGNIEVKDSNINKSSEGENEIISASNINKISFEEGDSIGLAINDVKNVVGFEVLGDVESNKFVLESSFDNIEWEEVCHGTSFKDETPLVGKFFRIRAKEKTEANINEVKISLEGYSKGIVSTNRRISSNTNIHPDFVADNDYGTSFVCSDTIKKGDFVQLDLGVEKKIRDISLVQGPGGDYIDGDIEYSLDGENWTKLGVVEGTDTLIKDLDVKARYVRVISTGYKDRWSRVREFTVNKTVKEFETKATSEGTYTDRSENIRDNNLNSAYIPEGEVKSGDYLLRRIFNERLISKVTVAQSTDNLSGAKVIGKTVNGETLDLGVLDKGLNELVLKNPRQLVSVKLVWEKDAGKVEIFEVKPTFESLDSIIEDIKNEIQRGKDVLVEHKDKENEERTQLEEALKNIENLLNNKASDDEIVRAYEDLTNKINNFIDSEPNKEEDNKPSNPDSGENGSEGEGDNEDSGDKNENEDNKEENGNLPNTGSPLGVGELMLVGAALATLGGVTIKKKK</sequence>
<dbReference type="SUPFAM" id="SSF51445">
    <property type="entry name" value="(Trans)glycosidases"/>
    <property type="match status" value="1"/>
</dbReference>
<gene>
    <name evidence="9" type="ORF">HMPREF3222_01526</name>
</gene>
<dbReference type="Gene3D" id="3.30.379.10">
    <property type="entry name" value="Chitobiase/beta-hexosaminidase domain 2-like"/>
    <property type="match status" value="1"/>
</dbReference>
<keyword evidence="4" id="KW-0175">Coiled coil</keyword>
<evidence type="ECO:0000313" key="9">
    <source>
        <dbReference type="EMBL" id="KXA12019.1"/>
    </source>
</evidence>
<dbReference type="Pfam" id="PF07555">
    <property type="entry name" value="NAGidase"/>
    <property type="match status" value="1"/>
</dbReference>
<protein>
    <submittedName>
        <fullName evidence="9">O-GlcNAcase NagJ family protein</fullName>
    </submittedName>
</protein>
<dbReference type="EMBL" id="LRPU01000071">
    <property type="protein sequence ID" value="KXA12019.1"/>
    <property type="molecule type" value="Genomic_DNA"/>
</dbReference>
<evidence type="ECO:0000313" key="10">
    <source>
        <dbReference type="Proteomes" id="UP000070646"/>
    </source>
</evidence>
<dbReference type="InterPro" id="IPR029018">
    <property type="entry name" value="Hex-like_dom2"/>
</dbReference>
<feature type="domain" description="GH84" evidence="8">
    <location>
        <begin position="201"/>
        <end position="474"/>
    </location>
</feature>
<dbReference type="SUPFAM" id="SSF55545">
    <property type="entry name" value="beta-N-acetylhexosaminidase-like domain"/>
    <property type="match status" value="1"/>
</dbReference>
<feature type="region of interest" description="Disordered" evidence="5">
    <location>
        <begin position="1224"/>
        <end position="1282"/>
    </location>
</feature>
<dbReference type="InterPro" id="IPR017853">
    <property type="entry name" value="GH"/>
</dbReference>
<name>A0A133N6T8_CLOPF</name>
<evidence type="ECO:0000259" key="7">
    <source>
        <dbReference type="PROSITE" id="PS50022"/>
    </source>
</evidence>
<evidence type="ECO:0000256" key="1">
    <source>
        <dbReference type="ARBA" id="ARBA00022801"/>
    </source>
</evidence>
<comment type="caution">
    <text evidence="9">The sequence shown here is derived from an EMBL/GenBank/DDBJ whole genome shotgun (WGS) entry which is preliminary data.</text>
</comment>
<keyword evidence="2 3" id="KW-0326">Glycosidase</keyword>
<dbReference type="PROSITE" id="PS52009">
    <property type="entry name" value="GH84"/>
    <property type="match status" value="1"/>
</dbReference>
<dbReference type="Proteomes" id="UP000070646">
    <property type="component" value="Unassembled WGS sequence"/>
</dbReference>
<dbReference type="InterPro" id="IPR051822">
    <property type="entry name" value="Glycosyl_Hydrolase_84"/>
</dbReference>
<feature type="domain" description="F5/8 type C" evidence="7">
    <location>
        <begin position="899"/>
        <end position="1014"/>
    </location>
</feature>
<evidence type="ECO:0000259" key="8">
    <source>
        <dbReference type="PROSITE" id="PS52009"/>
    </source>
</evidence>
<evidence type="ECO:0000256" key="6">
    <source>
        <dbReference type="SAM" id="SignalP"/>
    </source>
</evidence>